<dbReference type="SUPFAM" id="SSF51735">
    <property type="entry name" value="NAD(P)-binding Rossmann-fold domains"/>
    <property type="match status" value="1"/>
</dbReference>
<comment type="subunit">
    <text evidence="3">Homodimer.</text>
</comment>
<evidence type="ECO:0000256" key="5">
    <source>
        <dbReference type="ARBA" id="ARBA00019170"/>
    </source>
</evidence>
<dbReference type="GO" id="GO:0006729">
    <property type="term" value="P:tetrahydrobiopterin biosynthetic process"/>
    <property type="evidence" value="ECO:0007669"/>
    <property type="project" value="InterPro"/>
</dbReference>
<dbReference type="InterPro" id="IPR006393">
    <property type="entry name" value="Sepiapterin_red"/>
</dbReference>
<evidence type="ECO:0000313" key="9">
    <source>
        <dbReference type="Proteomes" id="UP000504631"/>
    </source>
</evidence>
<dbReference type="Proteomes" id="UP000504631">
    <property type="component" value="Unplaced"/>
</dbReference>
<evidence type="ECO:0000256" key="1">
    <source>
        <dbReference type="ARBA" id="ARBA00004496"/>
    </source>
</evidence>
<protein>
    <recommendedName>
        <fullName evidence="5">Sepiapterin reductase</fullName>
        <ecNumber evidence="4">1.1.1.153</ecNumber>
    </recommendedName>
</protein>
<dbReference type="Pfam" id="PF00106">
    <property type="entry name" value="adh_short"/>
    <property type="match status" value="1"/>
</dbReference>
<dbReference type="EC" id="1.1.1.153" evidence="4"/>
<dbReference type="PANTHER" id="PTHR44085:SF2">
    <property type="entry name" value="SEPIAPTERIN REDUCTASE"/>
    <property type="match status" value="1"/>
</dbReference>
<dbReference type="KEGG" id="bvk:117241643"/>
<dbReference type="InterPro" id="IPR036291">
    <property type="entry name" value="NAD(P)-bd_dom_sf"/>
</dbReference>
<dbReference type="FunFam" id="3.40.50.720:FF:000259">
    <property type="entry name" value="Sepiapterin reductase"/>
    <property type="match status" value="1"/>
</dbReference>
<evidence type="ECO:0000256" key="3">
    <source>
        <dbReference type="ARBA" id="ARBA00011738"/>
    </source>
</evidence>
<comment type="similarity">
    <text evidence="2">Belongs to the sepiapterin reductase family.</text>
</comment>
<evidence type="ECO:0000256" key="2">
    <source>
        <dbReference type="ARBA" id="ARBA00010483"/>
    </source>
</evidence>
<reference evidence="10" key="1">
    <citation type="submission" date="2025-08" db="UniProtKB">
        <authorList>
            <consortium name="RefSeq"/>
        </authorList>
    </citation>
    <scope>IDENTIFICATION</scope>
    <source>
        <tissue evidence="10">Muscle</tissue>
    </source>
</reference>
<proteinExistence type="inferred from homology"/>
<keyword evidence="7" id="KW-0521">NADP</keyword>
<dbReference type="Gene3D" id="3.40.50.720">
    <property type="entry name" value="NAD(P)-binding Rossmann-like Domain"/>
    <property type="match status" value="1"/>
</dbReference>
<dbReference type="RefSeq" id="XP_033363458.1">
    <property type="nucleotide sequence ID" value="XM_033507567.1"/>
</dbReference>
<gene>
    <name evidence="10" type="primary">LOC117241643</name>
</gene>
<evidence type="ECO:0000256" key="7">
    <source>
        <dbReference type="ARBA" id="ARBA00022857"/>
    </source>
</evidence>
<organism evidence="9 10">
    <name type="scientific">Bombus vosnesenskii</name>
    <dbReference type="NCBI Taxonomy" id="207650"/>
    <lineage>
        <taxon>Eukaryota</taxon>
        <taxon>Metazoa</taxon>
        <taxon>Ecdysozoa</taxon>
        <taxon>Arthropoda</taxon>
        <taxon>Hexapoda</taxon>
        <taxon>Insecta</taxon>
        <taxon>Pterygota</taxon>
        <taxon>Neoptera</taxon>
        <taxon>Endopterygota</taxon>
        <taxon>Hymenoptera</taxon>
        <taxon>Apocrita</taxon>
        <taxon>Aculeata</taxon>
        <taxon>Apoidea</taxon>
        <taxon>Anthophila</taxon>
        <taxon>Apidae</taxon>
        <taxon>Bombus</taxon>
        <taxon>Pyrobombus</taxon>
    </lineage>
</organism>
<name>A0A6J3LCY4_9HYME</name>
<evidence type="ECO:0000256" key="6">
    <source>
        <dbReference type="ARBA" id="ARBA00022490"/>
    </source>
</evidence>
<dbReference type="InterPro" id="IPR002347">
    <property type="entry name" value="SDR_fam"/>
</dbReference>
<dbReference type="GO" id="GO:0005737">
    <property type="term" value="C:cytoplasm"/>
    <property type="evidence" value="ECO:0007669"/>
    <property type="project" value="UniProtKB-SubCell"/>
</dbReference>
<sequence>MSIKVLSGKVFLVVTGASRGIGKQLAISVGSILEKGSHILLLATNLNALKETAKNIPTSISVDTVSADLALGTKEKLHDIVMQSLKNQVLNQFDRVVVIHNVGTMGRVNQYTNDLTDINVWHNYYDLNVFIPAILNGVIMQIFNENTNTEKLVINITSLFGIQPGKCLAYYCSGKAAREMIFKVFALENPEINVLNYSPGPVETDMYYEICNEVADKQTKTQFNDMLTKKTVLTCEQTVNRLLTVLKEQKYKSGDHVDYYDEL</sequence>
<dbReference type="CTD" id="31781"/>
<comment type="subcellular location">
    <subcellularLocation>
        <location evidence="1">Cytoplasm</location>
    </subcellularLocation>
</comment>
<evidence type="ECO:0000256" key="8">
    <source>
        <dbReference type="ARBA" id="ARBA00023002"/>
    </source>
</evidence>
<dbReference type="AlphaFoldDB" id="A0A6J3LCY4"/>
<dbReference type="InterPro" id="IPR051721">
    <property type="entry name" value="Biopterin_syn/organic_redct"/>
</dbReference>
<evidence type="ECO:0000313" key="10">
    <source>
        <dbReference type="RefSeq" id="XP_033363458.1"/>
    </source>
</evidence>
<keyword evidence="9" id="KW-1185">Reference proteome</keyword>
<keyword evidence="8" id="KW-0560">Oxidoreductase</keyword>
<dbReference type="PANTHER" id="PTHR44085">
    <property type="entry name" value="SEPIAPTERIN REDUCTASE"/>
    <property type="match status" value="1"/>
</dbReference>
<accession>A0A6J3LCY4</accession>
<dbReference type="NCBIfam" id="TIGR01500">
    <property type="entry name" value="sepiapter_red"/>
    <property type="match status" value="1"/>
</dbReference>
<evidence type="ECO:0000256" key="4">
    <source>
        <dbReference type="ARBA" id="ARBA00013075"/>
    </source>
</evidence>
<keyword evidence="6" id="KW-0963">Cytoplasm</keyword>
<dbReference type="PRINTS" id="PR00081">
    <property type="entry name" value="GDHRDH"/>
</dbReference>
<dbReference type="GeneID" id="117241643"/>
<dbReference type="GO" id="GO:0004757">
    <property type="term" value="F:sepiapterin reductase (NADP+) activity"/>
    <property type="evidence" value="ECO:0007669"/>
    <property type="project" value="UniProtKB-EC"/>
</dbReference>